<proteinExistence type="predicted"/>
<keyword evidence="9" id="KW-0067">ATP-binding</keyword>
<dbReference type="InterPro" id="IPR003661">
    <property type="entry name" value="HisK_dim/P_dom"/>
</dbReference>
<dbReference type="InterPro" id="IPR050428">
    <property type="entry name" value="TCS_sensor_his_kinase"/>
</dbReference>
<comment type="subcellular location">
    <subcellularLocation>
        <location evidence="2">Membrane</location>
        <topology evidence="2">Multi-pass membrane protein</topology>
    </subcellularLocation>
</comment>
<evidence type="ECO:0000256" key="4">
    <source>
        <dbReference type="ARBA" id="ARBA00022553"/>
    </source>
</evidence>
<dbReference type="Pfam" id="PF00512">
    <property type="entry name" value="HisKA"/>
    <property type="match status" value="1"/>
</dbReference>
<evidence type="ECO:0000256" key="2">
    <source>
        <dbReference type="ARBA" id="ARBA00004141"/>
    </source>
</evidence>
<evidence type="ECO:0000256" key="3">
    <source>
        <dbReference type="ARBA" id="ARBA00012438"/>
    </source>
</evidence>
<dbReference type="InterPro" id="IPR005467">
    <property type="entry name" value="His_kinase_dom"/>
</dbReference>
<evidence type="ECO:0000256" key="6">
    <source>
        <dbReference type="ARBA" id="ARBA00022692"/>
    </source>
</evidence>
<dbReference type="PROSITE" id="PS50885">
    <property type="entry name" value="HAMP"/>
    <property type="match status" value="1"/>
</dbReference>
<dbReference type="SUPFAM" id="SSF47384">
    <property type="entry name" value="Homodimeric domain of signal transducing histidine kinase"/>
    <property type="match status" value="1"/>
</dbReference>
<keyword evidence="8 15" id="KW-0418">Kinase</keyword>
<evidence type="ECO:0000256" key="1">
    <source>
        <dbReference type="ARBA" id="ARBA00000085"/>
    </source>
</evidence>
<dbReference type="InterPro" id="IPR003594">
    <property type="entry name" value="HATPase_dom"/>
</dbReference>
<dbReference type="OrthoDB" id="9804645at2"/>
<evidence type="ECO:0000256" key="7">
    <source>
        <dbReference type="ARBA" id="ARBA00022741"/>
    </source>
</evidence>
<keyword evidence="12" id="KW-0472">Membrane</keyword>
<dbReference type="InterPro" id="IPR036097">
    <property type="entry name" value="HisK_dim/P_sf"/>
</dbReference>
<evidence type="ECO:0000313" key="16">
    <source>
        <dbReference type="Proteomes" id="UP000199603"/>
    </source>
</evidence>
<dbReference type="SMART" id="SM00387">
    <property type="entry name" value="HATPase_c"/>
    <property type="match status" value="1"/>
</dbReference>
<protein>
    <recommendedName>
        <fullName evidence="3">histidine kinase</fullName>
        <ecNumber evidence="3">2.7.13.3</ecNumber>
    </recommendedName>
</protein>
<keyword evidence="11" id="KW-0902">Two-component regulatory system</keyword>
<name>A0A1G6XCZ8_9GAMM</name>
<evidence type="ECO:0000259" key="13">
    <source>
        <dbReference type="PROSITE" id="PS50109"/>
    </source>
</evidence>
<feature type="domain" description="HAMP" evidence="14">
    <location>
        <begin position="188"/>
        <end position="240"/>
    </location>
</feature>
<reference evidence="15 16" key="1">
    <citation type="submission" date="2016-10" db="EMBL/GenBank/DDBJ databases">
        <authorList>
            <person name="de Groot N.N."/>
        </authorList>
    </citation>
    <scope>NUCLEOTIDE SEQUENCE [LARGE SCALE GENOMIC DNA]</scope>
    <source>
        <strain evidence="15 16">DSM 16957</strain>
    </source>
</reference>
<keyword evidence="4" id="KW-0597">Phosphoprotein</keyword>
<dbReference type="PANTHER" id="PTHR45436:SF14">
    <property type="entry name" value="SENSOR PROTEIN QSEC"/>
    <property type="match status" value="1"/>
</dbReference>
<dbReference type="STRING" id="265719.SAMN04488509_106130"/>
<dbReference type="InterPro" id="IPR003660">
    <property type="entry name" value="HAMP_dom"/>
</dbReference>
<dbReference type="RefSeq" id="WP_091242827.1">
    <property type="nucleotide sequence ID" value="NZ_FNAG01000006.1"/>
</dbReference>
<dbReference type="InterPro" id="IPR036890">
    <property type="entry name" value="HATPase_C_sf"/>
</dbReference>
<dbReference type="CDD" id="cd00082">
    <property type="entry name" value="HisKA"/>
    <property type="match status" value="1"/>
</dbReference>
<gene>
    <name evidence="15" type="ORF">SAMN04488509_106130</name>
</gene>
<dbReference type="SUPFAM" id="SSF55874">
    <property type="entry name" value="ATPase domain of HSP90 chaperone/DNA topoisomerase II/histidine kinase"/>
    <property type="match status" value="1"/>
</dbReference>
<evidence type="ECO:0000256" key="10">
    <source>
        <dbReference type="ARBA" id="ARBA00022989"/>
    </source>
</evidence>
<keyword evidence="5" id="KW-0808">Transferase</keyword>
<dbReference type="GO" id="GO:0005524">
    <property type="term" value="F:ATP binding"/>
    <property type="evidence" value="ECO:0007669"/>
    <property type="project" value="UniProtKB-KW"/>
</dbReference>
<dbReference type="Proteomes" id="UP000199603">
    <property type="component" value="Unassembled WGS sequence"/>
</dbReference>
<dbReference type="Gene3D" id="3.30.565.10">
    <property type="entry name" value="Histidine kinase-like ATPase, C-terminal domain"/>
    <property type="match status" value="1"/>
</dbReference>
<dbReference type="PROSITE" id="PS50109">
    <property type="entry name" value="HIS_KIN"/>
    <property type="match status" value="1"/>
</dbReference>
<dbReference type="GO" id="GO:0000155">
    <property type="term" value="F:phosphorelay sensor kinase activity"/>
    <property type="evidence" value="ECO:0007669"/>
    <property type="project" value="InterPro"/>
</dbReference>
<accession>A0A1G6XCZ8</accession>
<comment type="catalytic activity">
    <reaction evidence="1">
        <text>ATP + protein L-histidine = ADP + protein N-phospho-L-histidine.</text>
        <dbReference type="EC" id="2.7.13.3"/>
    </reaction>
</comment>
<dbReference type="GO" id="GO:0005886">
    <property type="term" value="C:plasma membrane"/>
    <property type="evidence" value="ECO:0007669"/>
    <property type="project" value="TreeGrafter"/>
</dbReference>
<dbReference type="Pfam" id="PF02518">
    <property type="entry name" value="HATPase_c"/>
    <property type="match status" value="1"/>
</dbReference>
<evidence type="ECO:0000256" key="9">
    <source>
        <dbReference type="ARBA" id="ARBA00022840"/>
    </source>
</evidence>
<evidence type="ECO:0000256" key="12">
    <source>
        <dbReference type="ARBA" id="ARBA00023136"/>
    </source>
</evidence>
<keyword evidence="6" id="KW-0812">Transmembrane</keyword>
<evidence type="ECO:0000256" key="8">
    <source>
        <dbReference type="ARBA" id="ARBA00022777"/>
    </source>
</evidence>
<dbReference type="PRINTS" id="PR00344">
    <property type="entry name" value="BCTRLSENSOR"/>
</dbReference>
<keyword evidence="16" id="KW-1185">Reference proteome</keyword>
<dbReference type="PANTHER" id="PTHR45436">
    <property type="entry name" value="SENSOR HISTIDINE KINASE YKOH"/>
    <property type="match status" value="1"/>
</dbReference>
<evidence type="ECO:0000256" key="5">
    <source>
        <dbReference type="ARBA" id="ARBA00022679"/>
    </source>
</evidence>
<dbReference type="AlphaFoldDB" id="A0A1G6XCZ8"/>
<keyword evidence="7" id="KW-0547">Nucleotide-binding</keyword>
<keyword evidence="10" id="KW-1133">Transmembrane helix</keyword>
<evidence type="ECO:0000256" key="11">
    <source>
        <dbReference type="ARBA" id="ARBA00023012"/>
    </source>
</evidence>
<evidence type="ECO:0000313" key="15">
    <source>
        <dbReference type="EMBL" id="SDD75175.1"/>
    </source>
</evidence>
<dbReference type="EC" id="2.7.13.3" evidence="3"/>
<dbReference type="Gene3D" id="1.10.287.130">
    <property type="match status" value="1"/>
</dbReference>
<organism evidence="15 16">
    <name type="scientific">Aquimonas voraii</name>
    <dbReference type="NCBI Taxonomy" id="265719"/>
    <lineage>
        <taxon>Bacteria</taxon>
        <taxon>Pseudomonadati</taxon>
        <taxon>Pseudomonadota</taxon>
        <taxon>Gammaproteobacteria</taxon>
        <taxon>Lysobacterales</taxon>
        <taxon>Lysobacteraceae</taxon>
        <taxon>Aquimonas</taxon>
    </lineage>
</organism>
<dbReference type="InterPro" id="IPR004358">
    <property type="entry name" value="Sig_transdc_His_kin-like_C"/>
</dbReference>
<feature type="domain" description="Histidine kinase" evidence="13">
    <location>
        <begin position="248"/>
        <end position="461"/>
    </location>
</feature>
<dbReference type="SMART" id="SM00388">
    <property type="entry name" value="HisKA"/>
    <property type="match status" value="1"/>
</dbReference>
<sequence>MRTLWKPLLAGLLLATTAAGALSTWVSWRAARVEVDELLDAELSQSVRGLAVLAQGLLQDSGERAPPQELPAWQGAMDQLGAAATGARGHAYERLRRYYLWRGERLLLRSQDAPALDREAALEGFGEVREGDRVWRSFRLDGPEGLRVLGLEPLQVRSHISTEIARGMAWPLVLELPLLALLIGAAVRMGSRSLRRIARAVSAQAGDRLQPIERTRVPVEIHGLVDAINDLLGRVDETLRRERRFIDEAAHELRTPVAGMRLHLSNLIEAEDEAARARALSQIQRGQARLERGVAQLLTLSRLGPGAPAPRSERVELSAQLPGWLAEWIDSGLANDDELELIAAPGCAITIDRDQLQLLLRNLVDNALRHGGRPARVRIEVVQSGNHVRLAVEDAGPGLPPDERARVLDPFYRPPGTRADGSGLGLSIVARVVELSGGQLNLGAGREGQGLRVEIAWPASSTSP</sequence>
<evidence type="ECO:0000259" key="14">
    <source>
        <dbReference type="PROSITE" id="PS50885"/>
    </source>
</evidence>
<dbReference type="EMBL" id="FNAG01000006">
    <property type="protein sequence ID" value="SDD75175.1"/>
    <property type="molecule type" value="Genomic_DNA"/>
</dbReference>